<comment type="function">
    <text evidence="2">CRISPR (clustered regularly interspaced short palindromic repeat) is an adaptive immune system that provides protection against mobile genetic elements (viruses, transposable elements and conjugative plasmids). CRISPR clusters contain spacers, sequences complementary to antecedent mobile elements, and target invading nucleic acids. CRISPR clusters are transcribed and processed into CRISPR RNA (crRNA).</text>
</comment>
<dbReference type="InterPro" id="IPR013422">
    <property type="entry name" value="CRISPR-assoc_prot_Cas5_N"/>
</dbReference>
<dbReference type="PIRSF" id="PIRSF029950">
    <property type="entry name" value="Cas_CT1134"/>
    <property type="match status" value="1"/>
</dbReference>
<organism evidence="3 4">
    <name type="scientific">Anaerovirgula multivorans</name>
    <dbReference type="NCBI Taxonomy" id="312168"/>
    <lineage>
        <taxon>Bacteria</taxon>
        <taxon>Bacillati</taxon>
        <taxon>Bacillota</taxon>
        <taxon>Clostridia</taxon>
        <taxon>Peptostreptococcales</taxon>
        <taxon>Natronincolaceae</taxon>
        <taxon>Anaerovirgula</taxon>
    </lineage>
</organism>
<sequence length="244" mass="28583">MERENSVEFKVSGRYALFSDPINRIGGEKFSYQVPTYQALKGILESVYWKPTLIWIIDEVRVINLIKTQSQNVRPINFSGGNTLSIYTYLTNVEYQVKAHFEWNYNRPNLEKDRNENKHYIVAKRMINRGGRRDVFLGTRECQAYVEPCNFGEGEGAYDNYGSLSFGLMFHGFDYPDETGKDKLVARLWRPEMNNGYIKFPRPDDEEYIIKRELSAMKPKKFDENNFSGLEEFEEEGEIIELDS</sequence>
<keyword evidence="2" id="KW-0255">Endonuclease</keyword>
<keyword evidence="4" id="KW-1185">Reference proteome</keyword>
<dbReference type="Proteomes" id="UP000198304">
    <property type="component" value="Unassembled WGS sequence"/>
</dbReference>
<dbReference type="GO" id="GO:0051607">
    <property type="term" value="P:defense response to virus"/>
    <property type="evidence" value="ECO:0007669"/>
    <property type="project" value="UniProtKB-UniRule"/>
</dbReference>
<keyword evidence="1 2" id="KW-0051">Antiviral defense</keyword>
<dbReference type="Gene3D" id="3.30.70.2660">
    <property type="match status" value="1"/>
</dbReference>
<keyword evidence="2" id="KW-0694">RNA-binding</keyword>
<keyword evidence="2" id="KW-0378">Hydrolase</keyword>
<dbReference type="GO" id="GO:0004519">
    <property type="term" value="F:endonuclease activity"/>
    <property type="evidence" value="ECO:0007669"/>
    <property type="project" value="UniProtKB-UniRule"/>
</dbReference>
<accession>A0A239IMY0</accession>
<dbReference type="RefSeq" id="WP_089284663.1">
    <property type="nucleotide sequence ID" value="NZ_FZOJ01000029.1"/>
</dbReference>
<dbReference type="Pfam" id="PF09704">
    <property type="entry name" value="Cas_Cas5d"/>
    <property type="match status" value="1"/>
</dbReference>
<evidence type="ECO:0000313" key="3">
    <source>
        <dbReference type="EMBL" id="SNS94742.1"/>
    </source>
</evidence>
<dbReference type="InterPro" id="IPR010155">
    <property type="entry name" value="CRISPR-assoc_prot_Cas5d"/>
</dbReference>
<evidence type="ECO:0000313" key="4">
    <source>
        <dbReference type="Proteomes" id="UP000198304"/>
    </source>
</evidence>
<dbReference type="CDD" id="cd09752">
    <property type="entry name" value="Cas5_I-C"/>
    <property type="match status" value="1"/>
</dbReference>
<dbReference type="NCBIfam" id="TIGR02593">
    <property type="entry name" value="CRISPR_cas5"/>
    <property type="match status" value="1"/>
</dbReference>
<dbReference type="EC" id="3.1.-.-" evidence="2"/>
<dbReference type="NCBIfam" id="TIGR01876">
    <property type="entry name" value="cas_Cas5d"/>
    <property type="match status" value="1"/>
</dbReference>
<dbReference type="GO" id="GO:0043571">
    <property type="term" value="P:maintenance of CRISPR repeat elements"/>
    <property type="evidence" value="ECO:0007669"/>
    <property type="project" value="UniProtKB-UniRule"/>
</dbReference>
<proteinExistence type="inferred from homology"/>
<gene>
    <name evidence="3" type="ORF">SAMN05446037_10299</name>
</gene>
<dbReference type="OrthoDB" id="5621871at2"/>
<dbReference type="InterPro" id="IPR021124">
    <property type="entry name" value="CRISPR-assoc_prot_Cas5"/>
</dbReference>
<dbReference type="EMBL" id="FZOJ01000029">
    <property type="protein sequence ID" value="SNS94742.1"/>
    <property type="molecule type" value="Genomic_DNA"/>
</dbReference>
<keyword evidence="2" id="KW-0540">Nuclease</keyword>
<evidence type="ECO:0000256" key="2">
    <source>
        <dbReference type="PIRNR" id="PIRNR029950"/>
    </source>
</evidence>
<name>A0A239IMY0_9FIRM</name>
<dbReference type="GO" id="GO:0016787">
    <property type="term" value="F:hydrolase activity"/>
    <property type="evidence" value="ECO:0007669"/>
    <property type="project" value="UniProtKB-KW"/>
</dbReference>
<dbReference type="GO" id="GO:0003723">
    <property type="term" value="F:RNA binding"/>
    <property type="evidence" value="ECO:0007669"/>
    <property type="project" value="UniProtKB-UniRule"/>
</dbReference>
<protein>
    <recommendedName>
        <fullName evidence="2">pre-crRNA processing endonuclease</fullName>
        <ecNumber evidence="2">3.1.-.-</ecNumber>
    </recommendedName>
</protein>
<dbReference type="AlphaFoldDB" id="A0A239IMY0"/>
<reference evidence="3 4" key="1">
    <citation type="submission" date="2017-06" db="EMBL/GenBank/DDBJ databases">
        <authorList>
            <person name="Kim H.J."/>
            <person name="Triplett B.A."/>
        </authorList>
    </citation>
    <scope>NUCLEOTIDE SEQUENCE [LARGE SCALE GENOMIC DNA]</scope>
    <source>
        <strain evidence="3 4">SCA</strain>
    </source>
</reference>
<comment type="similarity">
    <text evidence="2">Belongs to the CRISPR-associated protein Cas5 family. Subtype I-C/Dvulg subfamily.</text>
</comment>
<evidence type="ECO:0000256" key="1">
    <source>
        <dbReference type="ARBA" id="ARBA00023118"/>
    </source>
</evidence>